<proteinExistence type="predicted"/>
<dbReference type="GeneID" id="77135619"/>
<accession>C3X8B4</accession>
<dbReference type="RefSeq" id="WP_005879911.1">
    <property type="nucleotide sequence ID" value="NZ_CP019430.1"/>
</dbReference>
<evidence type="ECO:0000313" key="3">
    <source>
        <dbReference type="Proteomes" id="UP000005089"/>
    </source>
</evidence>
<reference evidence="2 3" key="1">
    <citation type="submission" date="2009-02" db="EMBL/GenBank/DDBJ databases">
        <title>The Genome Sequence of Oxalobacter formigenes OXCC13.</title>
        <authorList>
            <consortium name="The Broad Institute Genome Sequencing Platform"/>
            <person name="Ward D."/>
            <person name="Young S.K."/>
            <person name="Kodira C.D."/>
            <person name="Zeng Q."/>
            <person name="Koehrsen M."/>
            <person name="Alvarado L."/>
            <person name="Berlin A."/>
            <person name="Borenstein D."/>
            <person name="Chen Z."/>
            <person name="Engels R."/>
            <person name="Freedman E."/>
            <person name="Gellesch M."/>
            <person name="Goldberg J."/>
            <person name="Griggs A."/>
            <person name="Gujja S."/>
            <person name="Heiman D."/>
            <person name="Hepburn T."/>
            <person name="Howarth C."/>
            <person name="Jen D."/>
            <person name="Larson L."/>
            <person name="Lewis B."/>
            <person name="Mehta T."/>
            <person name="Park D."/>
            <person name="Pearson M."/>
            <person name="Roberts A."/>
            <person name="Saif S."/>
            <person name="Shea T."/>
            <person name="Shenoy N."/>
            <person name="Sisk P."/>
            <person name="Stolte C."/>
            <person name="Sykes S."/>
            <person name="Walk T."/>
            <person name="White J."/>
            <person name="Yandava C."/>
            <person name="Allison M.J."/>
            <person name="Lander E."/>
            <person name="Nusbaum C."/>
            <person name="Galagan J."/>
            <person name="Birren B."/>
        </authorList>
    </citation>
    <scope>NUCLEOTIDE SEQUENCE [LARGE SCALE GENOMIC DNA]</scope>
    <source>
        <strain evidence="2 3">OXCC13</strain>
    </source>
</reference>
<feature type="chain" id="PRO_5030166964" evidence="1">
    <location>
        <begin position="26"/>
        <end position="135"/>
    </location>
</feature>
<keyword evidence="3" id="KW-1185">Reference proteome</keyword>
<dbReference type="STRING" id="847.BRW83_1779"/>
<name>C3X8B4_OXAFO</name>
<dbReference type="EMBL" id="GG658170">
    <property type="protein sequence ID" value="EEO29440.1"/>
    <property type="molecule type" value="Genomic_DNA"/>
</dbReference>
<dbReference type="AlphaFoldDB" id="C3X8B4"/>
<dbReference type="Proteomes" id="UP000005089">
    <property type="component" value="Unassembled WGS sequence"/>
</dbReference>
<keyword evidence="1" id="KW-0732">Signal</keyword>
<sequence>MREVPLRKTCLSVIALILFSALCHAENLIPVMTDGEPYMMEYDADSVTRSGSVVHLQTKITDSVNGTVLRYSMEIDCQKLNARNTRVAMYDPGADSPYFENDIDLPIPDIPGSFMDQFIHMMCESPDNTTSSFNP</sequence>
<dbReference type="HOGENOM" id="CLU_1883688_0_0_4"/>
<gene>
    <name evidence="2" type="ORF">OFBG_00468</name>
</gene>
<feature type="signal peptide" evidence="1">
    <location>
        <begin position="1"/>
        <end position="25"/>
    </location>
</feature>
<organism evidence="2 3">
    <name type="scientific">Oxalobacter formigenes OXCC13</name>
    <dbReference type="NCBI Taxonomy" id="556269"/>
    <lineage>
        <taxon>Bacteria</taxon>
        <taxon>Pseudomonadati</taxon>
        <taxon>Pseudomonadota</taxon>
        <taxon>Betaproteobacteria</taxon>
        <taxon>Burkholderiales</taxon>
        <taxon>Oxalobacteraceae</taxon>
        <taxon>Oxalobacter</taxon>
    </lineage>
</organism>
<protein>
    <submittedName>
        <fullName evidence="2">Uncharacterized protein</fullName>
    </submittedName>
</protein>
<evidence type="ECO:0000256" key="1">
    <source>
        <dbReference type="SAM" id="SignalP"/>
    </source>
</evidence>
<evidence type="ECO:0000313" key="2">
    <source>
        <dbReference type="EMBL" id="EEO29440.1"/>
    </source>
</evidence>